<proteinExistence type="predicted"/>
<name>A0A382UJJ7_9ZZZZ</name>
<gene>
    <name evidence="2" type="ORF">METZ01_LOCUS387101</name>
</gene>
<accession>A0A382UJJ7</accession>
<dbReference type="Pfam" id="PF07883">
    <property type="entry name" value="Cupin_2"/>
    <property type="match status" value="1"/>
</dbReference>
<sequence>MRIANANRNEMEELSGVHAGAGAILFGRLWDRSDFESPFAFCHTAILPPHSGIGYHRHDDAEEIFITIDNAAQFTHNGRTAIVEGGAAVPVRSGEIHAIYNHTEQETRWFNVHCVVPGGDPKSTDLDDDRVGVELESTDRLPVGRLDRTALKYGQRHGGKG</sequence>
<protein>
    <recommendedName>
        <fullName evidence="1">Cupin type-2 domain-containing protein</fullName>
    </recommendedName>
</protein>
<dbReference type="SUPFAM" id="SSF51182">
    <property type="entry name" value="RmlC-like cupins"/>
    <property type="match status" value="1"/>
</dbReference>
<dbReference type="InterPro" id="IPR014710">
    <property type="entry name" value="RmlC-like_jellyroll"/>
</dbReference>
<evidence type="ECO:0000259" key="1">
    <source>
        <dbReference type="Pfam" id="PF07883"/>
    </source>
</evidence>
<dbReference type="InterPro" id="IPR011051">
    <property type="entry name" value="RmlC_Cupin_sf"/>
</dbReference>
<feature type="domain" description="Cupin type-2" evidence="1">
    <location>
        <begin position="46"/>
        <end position="112"/>
    </location>
</feature>
<evidence type="ECO:0000313" key="2">
    <source>
        <dbReference type="EMBL" id="SVD34247.1"/>
    </source>
</evidence>
<reference evidence="2" key="1">
    <citation type="submission" date="2018-05" db="EMBL/GenBank/DDBJ databases">
        <authorList>
            <person name="Lanie J.A."/>
            <person name="Ng W.-L."/>
            <person name="Kazmierczak K.M."/>
            <person name="Andrzejewski T.M."/>
            <person name="Davidsen T.M."/>
            <person name="Wayne K.J."/>
            <person name="Tettelin H."/>
            <person name="Glass J.I."/>
            <person name="Rusch D."/>
            <person name="Podicherti R."/>
            <person name="Tsui H.-C.T."/>
            <person name="Winkler M.E."/>
        </authorList>
    </citation>
    <scope>NUCLEOTIDE SEQUENCE</scope>
</reference>
<dbReference type="Gene3D" id="2.60.120.10">
    <property type="entry name" value="Jelly Rolls"/>
    <property type="match status" value="1"/>
</dbReference>
<dbReference type="EMBL" id="UINC01144623">
    <property type="protein sequence ID" value="SVD34247.1"/>
    <property type="molecule type" value="Genomic_DNA"/>
</dbReference>
<organism evidence="2">
    <name type="scientific">marine metagenome</name>
    <dbReference type="NCBI Taxonomy" id="408172"/>
    <lineage>
        <taxon>unclassified sequences</taxon>
        <taxon>metagenomes</taxon>
        <taxon>ecological metagenomes</taxon>
    </lineage>
</organism>
<feature type="non-terminal residue" evidence="2">
    <location>
        <position position="161"/>
    </location>
</feature>
<dbReference type="AlphaFoldDB" id="A0A382UJJ7"/>
<dbReference type="InterPro" id="IPR013096">
    <property type="entry name" value="Cupin_2"/>
</dbReference>